<dbReference type="InterPro" id="IPR024467">
    <property type="entry name" value="Xre/MbcA/ParS-like_toxin-bd"/>
</dbReference>
<evidence type="ECO:0000259" key="2">
    <source>
        <dbReference type="Pfam" id="PF20432"/>
    </source>
</evidence>
<dbReference type="Pfam" id="PF09722">
    <property type="entry name" value="Xre_MbcA_ParS_C"/>
    <property type="match status" value="1"/>
</dbReference>
<proteinExistence type="predicted"/>
<evidence type="ECO:0000259" key="1">
    <source>
        <dbReference type="Pfam" id="PF09722"/>
    </source>
</evidence>
<name>A0A7M3T5Y8_9RHOB</name>
<feature type="domain" description="Antitoxin Xre/MbcA/ParS-like toxin-binding" evidence="1">
    <location>
        <begin position="76"/>
        <end position="124"/>
    </location>
</feature>
<dbReference type="InterPro" id="IPR010982">
    <property type="entry name" value="Lambda_DNA-bd_dom_sf"/>
</dbReference>
<gene>
    <name evidence="3" type="ORF">G5B40_19390</name>
</gene>
<sequence length="127" mass="13533">MMGTLIAKRAPVSDDRLLAKAALRAAEHLRMTHAELSEVIGVSPSVISKISNKDAALPRSPKAREVAALFIRFYRALDAIVGGDDDAAAKWLRSDNTALGGAPAARIRTIAGLTDVLAYLDARRALI</sequence>
<feature type="domain" description="Antitoxin Xre-like helix-turn-helix" evidence="2">
    <location>
        <begin position="14"/>
        <end position="72"/>
    </location>
</feature>
<dbReference type="Proteomes" id="UP000503336">
    <property type="component" value="Chromosome"/>
</dbReference>
<accession>A0A7M3T5Y8</accession>
<evidence type="ECO:0000313" key="4">
    <source>
        <dbReference type="Proteomes" id="UP000503336"/>
    </source>
</evidence>
<evidence type="ECO:0000313" key="3">
    <source>
        <dbReference type="EMBL" id="QIE57419.1"/>
    </source>
</evidence>
<dbReference type="InterPro" id="IPR046847">
    <property type="entry name" value="Xre-like_HTH"/>
</dbReference>
<reference evidence="3 4" key="1">
    <citation type="submission" date="2020-02" db="EMBL/GenBank/DDBJ databases">
        <title>complete genome sequence of Rhodobacteraceae bacterium.</title>
        <authorList>
            <person name="Park J."/>
            <person name="Kim Y.-S."/>
            <person name="Kim K.-H."/>
        </authorList>
    </citation>
    <scope>NUCLEOTIDE SEQUENCE [LARGE SCALE GENOMIC DNA]</scope>
    <source>
        <strain evidence="3 4">RR4-56</strain>
    </source>
</reference>
<dbReference type="AlphaFoldDB" id="A0A7M3T5Y8"/>
<dbReference type="SUPFAM" id="SSF47413">
    <property type="entry name" value="lambda repressor-like DNA-binding domains"/>
    <property type="match status" value="1"/>
</dbReference>
<organism evidence="3 4">
    <name type="scientific">Pikeienuella piscinae</name>
    <dbReference type="NCBI Taxonomy" id="2748098"/>
    <lineage>
        <taxon>Bacteria</taxon>
        <taxon>Pseudomonadati</taxon>
        <taxon>Pseudomonadota</taxon>
        <taxon>Alphaproteobacteria</taxon>
        <taxon>Rhodobacterales</taxon>
        <taxon>Paracoccaceae</taxon>
        <taxon>Pikeienuella</taxon>
    </lineage>
</organism>
<dbReference type="KEGG" id="hdh:G5B40_19390"/>
<dbReference type="EMBL" id="CP049056">
    <property type="protein sequence ID" value="QIE57419.1"/>
    <property type="molecule type" value="Genomic_DNA"/>
</dbReference>
<protein>
    <submittedName>
        <fullName evidence="3">DUF2384 domain-containing protein</fullName>
    </submittedName>
</protein>
<dbReference type="Pfam" id="PF20432">
    <property type="entry name" value="Xre-like-HTH"/>
    <property type="match status" value="1"/>
</dbReference>
<keyword evidence="4" id="KW-1185">Reference proteome</keyword>
<dbReference type="GO" id="GO:0003677">
    <property type="term" value="F:DNA binding"/>
    <property type="evidence" value="ECO:0007669"/>
    <property type="project" value="InterPro"/>
</dbReference>